<dbReference type="GO" id="GO:0000976">
    <property type="term" value="F:transcription cis-regulatory region binding"/>
    <property type="evidence" value="ECO:0007669"/>
    <property type="project" value="TreeGrafter"/>
</dbReference>
<keyword evidence="2 4" id="KW-0238">DNA-binding</keyword>
<dbReference type="PANTHER" id="PTHR30055">
    <property type="entry name" value="HTH-TYPE TRANSCRIPTIONAL REGULATOR RUTR"/>
    <property type="match status" value="1"/>
</dbReference>
<dbReference type="AlphaFoldDB" id="A0A4U0RK04"/>
<dbReference type="PRINTS" id="PR00455">
    <property type="entry name" value="HTHTETR"/>
</dbReference>
<evidence type="ECO:0000256" key="1">
    <source>
        <dbReference type="ARBA" id="ARBA00023015"/>
    </source>
</evidence>
<reference evidence="6 7" key="1">
    <citation type="submission" date="2019-04" db="EMBL/GenBank/DDBJ databases">
        <title>Streptomyces oryziradicis sp. nov., a novel actinomycete isolated from rhizosphere soil of rice (Oryza sativa L.).</title>
        <authorList>
            <person name="Li C."/>
        </authorList>
    </citation>
    <scope>NUCLEOTIDE SEQUENCE [LARGE SCALE GENOMIC DNA]</scope>
    <source>
        <strain evidence="6 7">NEAU-C40</strain>
    </source>
</reference>
<comment type="caution">
    <text evidence="6">The sequence shown here is derived from an EMBL/GenBank/DDBJ whole genome shotgun (WGS) entry which is preliminary data.</text>
</comment>
<sequence length="210" mass="22552">MACQDNGVACMSSGEGLAGERPLRADARRNIEKVMEAAAEAFARDGLDVPLEDIARSAGVRAGTIYNRFGGREGLLDAVVADVAAGWLRAVIDRATGQGTAWGRFTAFVEGMCEEQAADPVFNDVFSRRYPDAPDLRAVCDQSLAFGAELIRDAQSCGTLRPGFSAGDLARIFSVNAYLVRDRPAGDDGWRRTLQFTLDGLRAQPDSTSE</sequence>
<evidence type="ECO:0000259" key="5">
    <source>
        <dbReference type="PROSITE" id="PS50977"/>
    </source>
</evidence>
<protein>
    <submittedName>
        <fullName evidence="6">TetR/AcrR family transcriptional regulator</fullName>
    </submittedName>
</protein>
<keyword evidence="3" id="KW-0804">Transcription</keyword>
<dbReference type="GO" id="GO:0003700">
    <property type="term" value="F:DNA-binding transcription factor activity"/>
    <property type="evidence" value="ECO:0007669"/>
    <property type="project" value="TreeGrafter"/>
</dbReference>
<dbReference type="PANTHER" id="PTHR30055:SF234">
    <property type="entry name" value="HTH-TYPE TRANSCRIPTIONAL REGULATOR BETI"/>
    <property type="match status" value="1"/>
</dbReference>
<evidence type="ECO:0000256" key="3">
    <source>
        <dbReference type="ARBA" id="ARBA00023163"/>
    </source>
</evidence>
<name>A0A4U0RK04_9ACTN</name>
<dbReference type="InterPro" id="IPR001647">
    <property type="entry name" value="HTH_TetR"/>
</dbReference>
<evidence type="ECO:0000256" key="2">
    <source>
        <dbReference type="ARBA" id="ARBA00023125"/>
    </source>
</evidence>
<organism evidence="6 7">
    <name type="scientific">Actinacidiphila oryziradicis</name>
    <dbReference type="NCBI Taxonomy" id="2571141"/>
    <lineage>
        <taxon>Bacteria</taxon>
        <taxon>Bacillati</taxon>
        <taxon>Actinomycetota</taxon>
        <taxon>Actinomycetes</taxon>
        <taxon>Kitasatosporales</taxon>
        <taxon>Streptomycetaceae</taxon>
        <taxon>Actinacidiphila</taxon>
    </lineage>
</organism>
<gene>
    <name evidence="6" type="ORF">FCI23_51570</name>
</gene>
<evidence type="ECO:0000313" key="6">
    <source>
        <dbReference type="EMBL" id="TJZ96049.1"/>
    </source>
</evidence>
<dbReference type="Gene3D" id="1.10.357.10">
    <property type="entry name" value="Tetracycline Repressor, domain 2"/>
    <property type="match status" value="1"/>
</dbReference>
<feature type="DNA-binding region" description="H-T-H motif" evidence="4">
    <location>
        <begin position="50"/>
        <end position="69"/>
    </location>
</feature>
<evidence type="ECO:0000313" key="7">
    <source>
        <dbReference type="Proteomes" id="UP000305778"/>
    </source>
</evidence>
<dbReference type="SUPFAM" id="SSF48498">
    <property type="entry name" value="Tetracyclin repressor-like, C-terminal domain"/>
    <property type="match status" value="1"/>
</dbReference>
<dbReference type="InterPro" id="IPR009057">
    <property type="entry name" value="Homeodomain-like_sf"/>
</dbReference>
<dbReference type="OrthoDB" id="9795011at2"/>
<dbReference type="Proteomes" id="UP000305778">
    <property type="component" value="Unassembled WGS sequence"/>
</dbReference>
<feature type="domain" description="HTH tetR-type" evidence="5">
    <location>
        <begin position="28"/>
        <end position="87"/>
    </location>
</feature>
<dbReference type="SUPFAM" id="SSF46689">
    <property type="entry name" value="Homeodomain-like"/>
    <property type="match status" value="1"/>
</dbReference>
<dbReference type="PROSITE" id="PS50977">
    <property type="entry name" value="HTH_TETR_2"/>
    <property type="match status" value="1"/>
</dbReference>
<keyword evidence="7" id="KW-1185">Reference proteome</keyword>
<dbReference type="Pfam" id="PF21597">
    <property type="entry name" value="TetR_C_43"/>
    <property type="match status" value="1"/>
</dbReference>
<dbReference type="InterPro" id="IPR036271">
    <property type="entry name" value="Tet_transcr_reg_TetR-rel_C_sf"/>
</dbReference>
<dbReference type="Pfam" id="PF00440">
    <property type="entry name" value="TetR_N"/>
    <property type="match status" value="1"/>
</dbReference>
<dbReference type="InterPro" id="IPR050109">
    <property type="entry name" value="HTH-type_TetR-like_transc_reg"/>
</dbReference>
<dbReference type="InterPro" id="IPR049445">
    <property type="entry name" value="TetR_SbtR-like_C"/>
</dbReference>
<dbReference type="EMBL" id="SUMC01000170">
    <property type="protein sequence ID" value="TJZ96049.1"/>
    <property type="molecule type" value="Genomic_DNA"/>
</dbReference>
<proteinExistence type="predicted"/>
<accession>A0A4U0RK04</accession>
<keyword evidence="1" id="KW-0805">Transcription regulation</keyword>
<evidence type="ECO:0000256" key="4">
    <source>
        <dbReference type="PROSITE-ProRule" id="PRU00335"/>
    </source>
</evidence>